<name>A0A2M6YC34_9BACT</name>
<dbReference type="Proteomes" id="UP000229896">
    <property type="component" value="Unassembled WGS sequence"/>
</dbReference>
<keyword evidence="2" id="KW-0732">Signal</keyword>
<evidence type="ECO:0000259" key="3">
    <source>
        <dbReference type="PROSITE" id="PS51677"/>
    </source>
</evidence>
<dbReference type="Gene3D" id="3.20.20.370">
    <property type="entry name" value="Glycoside hydrolase/deacetylase"/>
    <property type="match status" value="1"/>
</dbReference>
<dbReference type="PROSITE" id="PS51677">
    <property type="entry name" value="NODB"/>
    <property type="match status" value="1"/>
</dbReference>
<evidence type="ECO:0000313" key="5">
    <source>
        <dbReference type="Proteomes" id="UP000229896"/>
    </source>
</evidence>
<dbReference type="GO" id="GO:0005576">
    <property type="term" value="C:extracellular region"/>
    <property type="evidence" value="ECO:0007669"/>
    <property type="project" value="UniProtKB-SubCell"/>
</dbReference>
<dbReference type="GO" id="GO:0016810">
    <property type="term" value="F:hydrolase activity, acting on carbon-nitrogen (but not peptide) bonds"/>
    <property type="evidence" value="ECO:0007669"/>
    <property type="project" value="InterPro"/>
</dbReference>
<dbReference type="InterPro" id="IPR002509">
    <property type="entry name" value="NODB_dom"/>
</dbReference>
<dbReference type="PANTHER" id="PTHR34216">
    <property type="match status" value="1"/>
</dbReference>
<evidence type="ECO:0000313" key="4">
    <source>
        <dbReference type="EMBL" id="PIU24252.1"/>
    </source>
</evidence>
<comment type="subcellular location">
    <subcellularLocation>
        <location evidence="1">Secreted</location>
    </subcellularLocation>
</comment>
<organism evidence="4 5">
    <name type="scientific">Candidatus Berkelbacteria bacterium CG08_land_8_20_14_0_20_39_8</name>
    <dbReference type="NCBI Taxonomy" id="1974511"/>
    <lineage>
        <taxon>Bacteria</taxon>
        <taxon>Candidatus Berkelbacteria</taxon>
    </lineage>
</organism>
<feature type="domain" description="NodB homology" evidence="3">
    <location>
        <begin position="125"/>
        <end position="285"/>
    </location>
</feature>
<proteinExistence type="predicted"/>
<dbReference type="PANTHER" id="PTHR34216:SF3">
    <property type="entry name" value="POLY-BETA-1,6-N-ACETYL-D-GLUCOSAMINE N-DEACETYLASE"/>
    <property type="match status" value="1"/>
</dbReference>
<comment type="caution">
    <text evidence="4">The sequence shown here is derived from an EMBL/GenBank/DDBJ whole genome shotgun (WGS) entry which is preliminary data.</text>
</comment>
<evidence type="ECO:0000256" key="1">
    <source>
        <dbReference type="ARBA" id="ARBA00004613"/>
    </source>
</evidence>
<dbReference type="SUPFAM" id="SSF88713">
    <property type="entry name" value="Glycoside hydrolase/deacetylase"/>
    <property type="match status" value="1"/>
</dbReference>
<dbReference type="InterPro" id="IPR011330">
    <property type="entry name" value="Glyco_hydro/deAcase_b/a-brl"/>
</dbReference>
<dbReference type="AlphaFoldDB" id="A0A2M6YC34"/>
<dbReference type="CDD" id="cd10918">
    <property type="entry name" value="CE4_NodB_like_5s_6s"/>
    <property type="match status" value="1"/>
</dbReference>
<dbReference type="EMBL" id="PEXI01000063">
    <property type="protein sequence ID" value="PIU24252.1"/>
    <property type="molecule type" value="Genomic_DNA"/>
</dbReference>
<dbReference type="GO" id="GO:0005975">
    <property type="term" value="P:carbohydrate metabolic process"/>
    <property type="evidence" value="ECO:0007669"/>
    <property type="project" value="InterPro"/>
</dbReference>
<sequence>MITIKNFFKKNRIVFLLLALFFLILAIVIPFDLKSLEKINPQNPQIVKISQAKVSQHDSRTELSVPILMYHHIRNYNDPNDKLGTDLSVSTASFKFQIDYLKNNGFSAISFESWLNFPNKKLPKKPIILTFDDGYSDAFDNVLPILEADNQIGTFYIISGFVGKEGFLNTDQIKKMSEMGMEIGSHSVDHPNLATASPEKLSQELSNSKSLLEQIIGKKIIGFCYPSGDYNPEVEKAVENAGYLTSTTTNSGISTTKNDKFSLPRLRIGPTTTNEKFMKILSTFK</sequence>
<accession>A0A2M6YC34</accession>
<protein>
    <recommendedName>
        <fullName evidence="3">NodB homology domain-containing protein</fullName>
    </recommendedName>
</protein>
<gene>
    <name evidence="4" type="ORF">COT12_01995</name>
</gene>
<reference evidence="5" key="1">
    <citation type="submission" date="2017-09" db="EMBL/GenBank/DDBJ databases">
        <title>Depth-based differentiation of microbial function through sediment-hosted aquifers and enrichment of novel symbionts in the deep terrestrial subsurface.</title>
        <authorList>
            <person name="Probst A.J."/>
            <person name="Ladd B."/>
            <person name="Jarett J.K."/>
            <person name="Geller-Mcgrath D.E."/>
            <person name="Sieber C.M.K."/>
            <person name="Emerson J.B."/>
            <person name="Anantharaman K."/>
            <person name="Thomas B.C."/>
            <person name="Malmstrom R."/>
            <person name="Stieglmeier M."/>
            <person name="Klingl A."/>
            <person name="Woyke T."/>
            <person name="Ryan C.M."/>
            <person name="Banfield J.F."/>
        </authorList>
    </citation>
    <scope>NUCLEOTIDE SEQUENCE [LARGE SCALE GENOMIC DNA]</scope>
</reference>
<dbReference type="InterPro" id="IPR051398">
    <property type="entry name" value="Polysacch_Deacetylase"/>
</dbReference>
<evidence type="ECO:0000256" key="2">
    <source>
        <dbReference type="ARBA" id="ARBA00022729"/>
    </source>
</evidence>
<dbReference type="Pfam" id="PF01522">
    <property type="entry name" value="Polysacc_deac_1"/>
    <property type="match status" value="1"/>
</dbReference>